<evidence type="ECO:0000256" key="7">
    <source>
        <dbReference type="SAM" id="SignalP"/>
    </source>
</evidence>
<dbReference type="PANTHER" id="PTHR45779">
    <property type="entry name" value="PEPTIDYLPROLYL ISOMERASE"/>
    <property type="match status" value="1"/>
</dbReference>
<feature type="chain" id="PRO_5038440820" description="Peptidyl-prolyl cis-trans isomerase" evidence="7">
    <location>
        <begin position="22"/>
        <end position="316"/>
    </location>
</feature>
<evidence type="ECO:0000256" key="4">
    <source>
        <dbReference type="PROSITE-ProRule" id="PRU00277"/>
    </source>
</evidence>
<dbReference type="Gene3D" id="3.10.50.40">
    <property type="match status" value="1"/>
</dbReference>
<keyword evidence="10" id="KW-1185">Reference proteome</keyword>
<dbReference type="EC" id="5.2.1.8" evidence="5"/>
<evidence type="ECO:0000259" key="8">
    <source>
        <dbReference type="PROSITE" id="PS50059"/>
    </source>
</evidence>
<dbReference type="eggNOG" id="COG0545">
    <property type="taxonomic scope" value="Bacteria"/>
</dbReference>
<evidence type="ECO:0000256" key="6">
    <source>
        <dbReference type="SAM" id="MobiDB-lite"/>
    </source>
</evidence>
<organism evidence="9 10">
    <name type="scientific">Brachybacterium phenoliresistens</name>
    <dbReference type="NCBI Taxonomy" id="396014"/>
    <lineage>
        <taxon>Bacteria</taxon>
        <taxon>Bacillati</taxon>
        <taxon>Actinomycetota</taxon>
        <taxon>Actinomycetes</taxon>
        <taxon>Micrococcales</taxon>
        <taxon>Dermabacteraceae</taxon>
        <taxon>Brachybacterium</taxon>
    </lineage>
</organism>
<gene>
    <name evidence="9" type="ORF">BF93_06635</name>
</gene>
<dbReference type="OrthoDB" id="25996at2"/>
<comment type="caution">
    <text evidence="9">The sequence shown here is derived from an EMBL/GenBank/DDBJ whole genome shotgun (WGS) entry which is preliminary data.</text>
</comment>
<dbReference type="SUPFAM" id="SSF54534">
    <property type="entry name" value="FKBP-like"/>
    <property type="match status" value="1"/>
</dbReference>
<keyword evidence="2 4" id="KW-0697">Rotamase</keyword>
<feature type="region of interest" description="Disordered" evidence="6">
    <location>
        <begin position="172"/>
        <end position="204"/>
    </location>
</feature>
<dbReference type="PROSITE" id="PS51257">
    <property type="entry name" value="PROKAR_LIPOPROTEIN"/>
    <property type="match status" value="1"/>
</dbReference>
<evidence type="ECO:0000256" key="5">
    <source>
        <dbReference type="RuleBase" id="RU003915"/>
    </source>
</evidence>
<dbReference type="AlphaFoldDB" id="Z9JY02"/>
<dbReference type="Proteomes" id="UP000023067">
    <property type="component" value="Unassembled WGS sequence"/>
</dbReference>
<evidence type="ECO:0000256" key="1">
    <source>
        <dbReference type="ARBA" id="ARBA00000971"/>
    </source>
</evidence>
<dbReference type="InterPro" id="IPR001179">
    <property type="entry name" value="PPIase_FKBP_dom"/>
</dbReference>
<evidence type="ECO:0000256" key="2">
    <source>
        <dbReference type="ARBA" id="ARBA00023110"/>
    </source>
</evidence>
<evidence type="ECO:0000313" key="10">
    <source>
        <dbReference type="Proteomes" id="UP000023067"/>
    </source>
</evidence>
<feature type="domain" description="PPIase FKBP-type" evidence="8">
    <location>
        <begin position="223"/>
        <end position="312"/>
    </location>
</feature>
<keyword evidence="7" id="KW-0732">Signal</keyword>
<evidence type="ECO:0000313" key="9">
    <source>
        <dbReference type="EMBL" id="EWS82696.1"/>
    </source>
</evidence>
<dbReference type="GO" id="GO:0003755">
    <property type="term" value="F:peptidyl-prolyl cis-trans isomerase activity"/>
    <property type="evidence" value="ECO:0007669"/>
    <property type="project" value="UniProtKB-UniRule"/>
</dbReference>
<reference evidence="9 10" key="1">
    <citation type="submission" date="2014-02" db="EMBL/GenBank/DDBJ databases">
        <title>Genome sequence of Brachybacterium phenoliresistens strain W13A50.</title>
        <authorList>
            <person name="Wang X."/>
        </authorList>
    </citation>
    <scope>NUCLEOTIDE SEQUENCE [LARGE SCALE GENOMIC DNA]</scope>
    <source>
        <strain evidence="9 10">W13A50</strain>
    </source>
</reference>
<dbReference type="STRING" id="396014.BF93_06635"/>
<sequence length="316" mass="32165">MIRRRALLGSAIAATAAIGLAACTDDSGDPEATGGASDGGGEVLSAVSISEDLAAEPVVEFTPPLSVDRADSIVVVPGDGAAIAEGDTLLWRSLYVAGASGETLQSWWQGAPAGGVTVSSDGIGEAAAQFLTTVTVGSRVAMSGWQKDSNGQMVSLVQVADIDSVVSPLRAEGTAEAPSGTYPAVTLGDDGAPAISGPGEGEPPSATVREVLITGTGEATAEGDYLVMQYTGWNWEDGSQFDSSWERGAPFGFVQGEGRVITGWDENLLGLPVGSQVMLVIPPAEAYGQEGESQHELAGKTLIFVVDVLARGPRSA</sequence>
<dbReference type="RefSeq" id="WP_038370181.1">
    <property type="nucleotide sequence ID" value="NZ_BAAAOW010000001.1"/>
</dbReference>
<dbReference type="InterPro" id="IPR044609">
    <property type="entry name" value="FKBP2/11"/>
</dbReference>
<dbReference type="PANTHER" id="PTHR45779:SF7">
    <property type="entry name" value="PEPTIDYLPROLYL ISOMERASE"/>
    <property type="match status" value="1"/>
</dbReference>
<accession>Z9JY02</accession>
<dbReference type="HOGENOM" id="CLU_053307_0_0_11"/>
<comment type="catalytic activity">
    <reaction evidence="1 4 5">
        <text>[protein]-peptidylproline (omega=180) = [protein]-peptidylproline (omega=0)</text>
        <dbReference type="Rhea" id="RHEA:16237"/>
        <dbReference type="Rhea" id="RHEA-COMP:10747"/>
        <dbReference type="Rhea" id="RHEA-COMP:10748"/>
        <dbReference type="ChEBI" id="CHEBI:83833"/>
        <dbReference type="ChEBI" id="CHEBI:83834"/>
        <dbReference type="EC" id="5.2.1.8"/>
    </reaction>
</comment>
<evidence type="ECO:0000256" key="3">
    <source>
        <dbReference type="ARBA" id="ARBA00023235"/>
    </source>
</evidence>
<dbReference type="EMBL" id="JDYK01000002">
    <property type="protein sequence ID" value="EWS82696.1"/>
    <property type="molecule type" value="Genomic_DNA"/>
</dbReference>
<dbReference type="PATRIC" id="fig|396014.3.peg.319"/>
<proteinExistence type="inferred from homology"/>
<comment type="similarity">
    <text evidence="5">Belongs to the FKBP-type PPIase family.</text>
</comment>
<keyword evidence="3 4" id="KW-0413">Isomerase</keyword>
<dbReference type="PROSITE" id="PS50059">
    <property type="entry name" value="FKBP_PPIASE"/>
    <property type="match status" value="1"/>
</dbReference>
<dbReference type="Pfam" id="PF00254">
    <property type="entry name" value="FKBP_C"/>
    <property type="match status" value="1"/>
</dbReference>
<name>Z9JY02_9MICO</name>
<dbReference type="InterPro" id="IPR046357">
    <property type="entry name" value="PPIase_dom_sf"/>
</dbReference>
<feature type="signal peptide" evidence="7">
    <location>
        <begin position="1"/>
        <end position="21"/>
    </location>
</feature>
<protein>
    <recommendedName>
        <fullName evidence="5">Peptidyl-prolyl cis-trans isomerase</fullName>
        <ecNumber evidence="5">5.2.1.8</ecNumber>
    </recommendedName>
</protein>